<proteinExistence type="predicted"/>
<feature type="region of interest" description="Disordered" evidence="1">
    <location>
        <begin position="75"/>
        <end position="94"/>
    </location>
</feature>
<feature type="compositionally biased region" description="Polar residues" evidence="1">
    <location>
        <begin position="39"/>
        <end position="56"/>
    </location>
</feature>
<protein>
    <submittedName>
        <fullName evidence="2">Uncharacterized protein</fullName>
    </submittedName>
</protein>
<feature type="compositionally biased region" description="Basic and acidic residues" evidence="1">
    <location>
        <begin position="19"/>
        <end position="38"/>
    </location>
</feature>
<evidence type="ECO:0000313" key="2">
    <source>
        <dbReference type="EMBL" id="CAD7419224.1"/>
    </source>
</evidence>
<dbReference type="AlphaFoldDB" id="A0A7R9DTA5"/>
<accession>A0A7R9DTA5</accession>
<feature type="region of interest" description="Disordered" evidence="1">
    <location>
        <begin position="1"/>
        <end position="56"/>
    </location>
</feature>
<gene>
    <name evidence="2" type="ORF">TPSB3V08_LOCUS12848</name>
</gene>
<sequence>MPGPGIEPRPPAQKSDSLPLDRQEVNPHLRGGRVENHLGKTTPSSPTEIRTSISPPSAVELNTTSALANYATEADTHPEVHGKMRYKPGPSRTTSSLKDYIKRSFRELRRSPAAAAFLRHPSFPLAGEYAGGLTSALLPSGGGVRWRSNVLNRRNCLLRDVKRSLGRRRILILDDLSTDL</sequence>
<name>A0A7R9DTA5_TIMPO</name>
<organism evidence="2">
    <name type="scientific">Timema poppense</name>
    <name type="common">Walking stick</name>
    <dbReference type="NCBI Taxonomy" id="170557"/>
    <lineage>
        <taxon>Eukaryota</taxon>
        <taxon>Metazoa</taxon>
        <taxon>Ecdysozoa</taxon>
        <taxon>Arthropoda</taxon>
        <taxon>Hexapoda</taxon>
        <taxon>Insecta</taxon>
        <taxon>Pterygota</taxon>
        <taxon>Neoptera</taxon>
        <taxon>Polyneoptera</taxon>
        <taxon>Phasmatodea</taxon>
        <taxon>Timematodea</taxon>
        <taxon>Timematoidea</taxon>
        <taxon>Timematidae</taxon>
        <taxon>Timema</taxon>
    </lineage>
</organism>
<reference evidence="2" key="1">
    <citation type="submission" date="2020-11" db="EMBL/GenBank/DDBJ databases">
        <authorList>
            <person name="Tran Van P."/>
        </authorList>
    </citation>
    <scope>NUCLEOTIDE SEQUENCE</scope>
</reference>
<evidence type="ECO:0000256" key="1">
    <source>
        <dbReference type="SAM" id="MobiDB-lite"/>
    </source>
</evidence>
<dbReference type="EMBL" id="OD020343">
    <property type="protein sequence ID" value="CAD7419224.1"/>
    <property type="molecule type" value="Genomic_DNA"/>
</dbReference>
<feature type="compositionally biased region" description="Pro residues" evidence="1">
    <location>
        <begin position="1"/>
        <end position="11"/>
    </location>
</feature>